<gene>
    <name evidence="6" type="ORF">MZO42_02345</name>
</gene>
<feature type="active site" description="Proton donor" evidence="3">
    <location>
        <position position="288"/>
    </location>
</feature>
<dbReference type="PROSITE" id="PS52009">
    <property type="entry name" value="GH84"/>
    <property type="match status" value="1"/>
</dbReference>
<comment type="caution">
    <text evidence="6">The sequence shown here is derived from an EMBL/GenBank/DDBJ whole genome shotgun (WGS) entry which is preliminary data.</text>
</comment>
<evidence type="ECO:0000259" key="5">
    <source>
        <dbReference type="PROSITE" id="PS52009"/>
    </source>
</evidence>
<dbReference type="Pfam" id="PF07555">
    <property type="entry name" value="NAGidase"/>
    <property type="match status" value="1"/>
</dbReference>
<dbReference type="InterPro" id="IPR011496">
    <property type="entry name" value="O-GlcNAcase_cat"/>
</dbReference>
<sequence length="655" mass="68924">MRVLRSLGHLSLPAVALMLSTPAAAQTLPAIFPAPVSAKLTGGTLPLGKSVTLVQAGPRDPETEALVRRILIAAGVQQIRTATRLPARLDATYVVLGTGDAPGVQSALARTGATLPTQAEGYALASTAQDGGTLIVLAGKDADGLYHAAHTLRQIATGPTIAAVTVADYPAMPVRGTIEGFYGKHWSMAERASHIGFLAGLKANTYIYSPKDEPFARDRWREDYPAETLKALGGLVETANRQHVNFVYAISPGPSICYSSPADLEAIRRKFNAMRGIGVRSFYVALDDIEYTKWNCPGDEAMFGAPGQKAAASAQAKLLNAVQADLVAAGDRGSLIMVPTEYYNATESPYKATLRKELDPRVVVQWTGTDVVPPSISVNDARNATKAFGRKTLLWDNYPVNDFRESAGRLLLAPYARREAGLSAELSGIVSNPMNQEAASRPAVMGLVAFAWNDRGYDADRTWTAAARYLAGNDPQVTAALLAFFDTQHLAPTFGSHPWQPQAPRLKALIDQTRDALAVGDAAAQAAALSTLGAAADELAAAPDLIRAGVVVPGFVAEARPWLEAAELWGRALKLTVSGLTAALGASPGSGDAASGLFIEAQRLAKQAEAINSIPGAVRFDGPIKIADGVLDTFVADAPTLVHVAGPARPGSGDR</sequence>
<dbReference type="Pfam" id="PF02838">
    <property type="entry name" value="Glyco_hydro_20b"/>
    <property type="match status" value="1"/>
</dbReference>
<dbReference type="Gene3D" id="3.20.20.80">
    <property type="entry name" value="Glycosidases"/>
    <property type="match status" value="1"/>
</dbReference>
<protein>
    <submittedName>
        <fullName evidence="6">Beta-N-acetylglucosaminidase domain-containing protein</fullName>
    </submittedName>
</protein>
<proteinExistence type="inferred from homology"/>
<evidence type="ECO:0000313" key="6">
    <source>
        <dbReference type="EMBL" id="MDT8757526.1"/>
    </source>
</evidence>
<keyword evidence="2 3" id="KW-0326">Glycosidase</keyword>
<dbReference type="InterPro" id="IPR017853">
    <property type="entry name" value="GH"/>
</dbReference>
<dbReference type="InterPro" id="IPR015882">
    <property type="entry name" value="HEX_bac_N"/>
</dbReference>
<dbReference type="Gene3D" id="3.30.379.10">
    <property type="entry name" value="Chitobiase/beta-hexosaminidase domain 2-like"/>
    <property type="match status" value="1"/>
</dbReference>
<dbReference type="InterPro" id="IPR029018">
    <property type="entry name" value="Hex-like_dom2"/>
</dbReference>
<evidence type="ECO:0000256" key="2">
    <source>
        <dbReference type="ARBA" id="ARBA00023295"/>
    </source>
</evidence>
<evidence type="ECO:0000256" key="4">
    <source>
        <dbReference type="SAM" id="SignalP"/>
    </source>
</evidence>
<keyword evidence="4" id="KW-0732">Signal</keyword>
<organism evidence="6">
    <name type="scientific">Sphingomonas psychrotolerans</name>
    <dbReference type="NCBI Taxonomy" id="1327635"/>
    <lineage>
        <taxon>Bacteria</taxon>
        <taxon>Pseudomonadati</taxon>
        <taxon>Pseudomonadota</taxon>
        <taxon>Alphaproteobacteria</taxon>
        <taxon>Sphingomonadales</taxon>
        <taxon>Sphingomonadaceae</taxon>
        <taxon>Sphingomonas</taxon>
    </lineage>
</organism>
<feature type="domain" description="GH84" evidence="5">
    <location>
        <begin position="173"/>
        <end position="455"/>
    </location>
</feature>
<keyword evidence="1 3" id="KW-0378">Hydrolase</keyword>
<dbReference type="PANTHER" id="PTHR13170:SF16">
    <property type="entry name" value="PROTEIN O-GLCNACASE"/>
    <property type="match status" value="1"/>
</dbReference>
<feature type="chain" id="PRO_5045489557" evidence="4">
    <location>
        <begin position="26"/>
        <end position="655"/>
    </location>
</feature>
<dbReference type="Gene3D" id="1.20.58.460">
    <property type="entry name" value="Hyaluronidase post-catalytic domain-like"/>
    <property type="match status" value="1"/>
</dbReference>
<comment type="similarity">
    <text evidence="3">Belongs to the glycosyl hydrolase 84 family.</text>
</comment>
<accession>A0ABU3MZW8</accession>
<dbReference type="PANTHER" id="PTHR13170">
    <property type="entry name" value="O-GLCNACASE"/>
    <property type="match status" value="1"/>
</dbReference>
<dbReference type="SUPFAM" id="SSF55545">
    <property type="entry name" value="beta-N-acetylhexosaminidase-like domain"/>
    <property type="match status" value="1"/>
</dbReference>
<dbReference type="SUPFAM" id="SSF51445">
    <property type="entry name" value="(Trans)glycosidases"/>
    <property type="match status" value="1"/>
</dbReference>
<feature type="signal peptide" evidence="4">
    <location>
        <begin position="1"/>
        <end position="25"/>
    </location>
</feature>
<reference evidence="6" key="1">
    <citation type="submission" date="2022-04" db="EMBL/GenBank/DDBJ databases">
        <title>Tomato heritable bacteria conferring resistance against bacterial wilt.</title>
        <authorList>
            <person name="Yin J."/>
        </authorList>
    </citation>
    <scope>NUCLEOTIDE SEQUENCE</scope>
    <source>
        <strain evidence="6">Cra20</strain>
    </source>
</reference>
<dbReference type="InterPro" id="IPR051822">
    <property type="entry name" value="Glycosyl_Hydrolase_84"/>
</dbReference>
<dbReference type="EMBL" id="JALMLT010000001">
    <property type="protein sequence ID" value="MDT8757526.1"/>
    <property type="molecule type" value="Genomic_DNA"/>
</dbReference>
<evidence type="ECO:0000256" key="3">
    <source>
        <dbReference type="PROSITE-ProRule" id="PRU01353"/>
    </source>
</evidence>
<evidence type="ECO:0000256" key="1">
    <source>
        <dbReference type="ARBA" id="ARBA00022801"/>
    </source>
</evidence>
<name>A0ABU3MZW8_9SPHN</name>